<feature type="transmembrane region" description="Helical" evidence="1">
    <location>
        <begin position="158"/>
        <end position="181"/>
    </location>
</feature>
<comment type="caution">
    <text evidence="2">The sequence shown here is derived from an EMBL/GenBank/DDBJ whole genome shotgun (WGS) entry which is preliminary data.</text>
</comment>
<reference evidence="2 3" key="1">
    <citation type="submission" date="2024-09" db="EMBL/GenBank/DDBJ databases">
        <title>Floridaenema gen nov. (Aerosakkonemataceae, Aerosakkonematales ord. nov., Cyanobacteria) from benthic tropical and subtropical fresh waters, with the description of four new species.</title>
        <authorList>
            <person name="Moretto J.A."/>
            <person name="Berthold D.E."/>
            <person name="Lefler F.W."/>
            <person name="Huang I.-S."/>
            <person name="Laughinghouse H. IV."/>
        </authorList>
    </citation>
    <scope>NUCLEOTIDE SEQUENCE [LARGE SCALE GENOMIC DNA]</scope>
    <source>
        <strain evidence="2 3">BLCC-F46</strain>
    </source>
</reference>
<evidence type="ECO:0000313" key="3">
    <source>
        <dbReference type="Proteomes" id="UP001576774"/>
    </source>
</evidence>
<keyword evidence="1" id="KW-0472">Membrane</keyword>
<keyword evidence="1" id="KW-1133">Transmembrane helix</keyword>
<evidence type="ECO:0000256" key="1">
    <source>
        <dbReference type="SAM" id="Phobius"/>
    </source>
</evidence>
<name>A0ABV4XHP7_9CYAN</name>
<proteinExistence type="predicted"/>
<dbReference type="EMBL" id="JBHFNQ010000271">
    <property type="protein sequence ID" value="MFB2882347.1"/>
    <property type="molecule type" value="Genomic_DNA"/>
</dbReference>
<accession>A0ABV4XHP7</accession>
<dbReference type="RefSeq" id="WP_413275300.1">
    <property type="nucleotide sequence ID" value="NZ_JBHFNQ010000271.1"/>
</dbReference>
<organism evidence="2 3">
    <name type="scientific">Floridaenema aerugineum BLCC-F46</name>
    <dbReference type="NCBI Taxonomy" id="3153654"/>
    <lineage>
        <taxon>Bacteria</taxon>
        <taxon>Bacillati</taxon>
        <taxon>Cyanobacteriota</taxon>
        <taxon>Cyanophyceae</taxon>
        <taxon>Oscillatoriophycideae</taxon>
        <taxon>Aerosakkonematales</taxon>
        <taxon>Aerosakkonemataceae</taxon>
        <taxon>Floridanema</taxon>
        <taxon>Floridanema aerugineum</taxon>
    </lineage>
</organism>
<gene>
    <name evidence="2" type="ORF">ACE1CC_36335</name>
</gene>
<dbReference type="Proteomes" id="UP001576774">
    <property type="component" value="Unassembled WGS sequence"/>
</dbReference>
<evidence type="ECO:0000313" key="2">
    <source>
        <dbReference type="EMBL" id="MFB2882347.1"/>
    </source>
</evidence>
<keyword evidence="1" id="KW-0812">Transmembrane</keyword>
<protein>
    <submittedName>
        <fullName evidence="2">Uncharacterized protein</fullName>
    </submittedName>
</protein>
<keyword evidence="3" id="KW-1185">Reference proteome</keyword>
<sequence length="208" mass="23670">MFEFTLLTLFVGSLGVQATALGGWMRWYQSVLEKEEQEEETLTRYESKINTEMEMLGQSHHISPPGVPQGIPQGIPRELRLTGWEFKIVRANRDIFRDPAILQRLCEEEGEAGWILLEKLDDRRVRFKRPVALRDLIKPERLAIDPYRTQYGPSNKPFVILGMVAALGAIILPAYLAFALVSNTLYNSSRNFTQPTGVSTPRPLEPID</sequence>